<sequence>MQERVSDSPDVFVSALPVSIAPFRKNSPRSWFAQLEATFALRNITMELTKFPHVVAAPPPHVIDERIAQLLSSTELGDQKSSQLLRHMQRLVGSTQLEESLLKEVWIQRLPRDMQNSLSANPQAVLSQWADTADRIWETGLSISEPAPEPLELLNDRVNVLTRQIHVLSIRSSRPHSFSRPGKLARQHVAATDVAGSRSRLIFIRDRESGVRYLIDTGAEISVLPLDSRERLTQAQSTLSAANGTLITVYSQRSHILNLGLRRTFRWLFTVAHVQMPIVGIDFLEHFDLLVDTRHRRLVDCKTYLSVTATLTNAVTISPVYRPVITSTYASLVEQFPTVFRQPTSLPPVIGATQHHIVTTGPPVFAKARRLRPDKLSIARAEFKHMLELGIIRPSDSPWASPLHMVPKKSGDWRPCGDYRALNNVTVPDGYPIPLIQDITASLKGTRVFSKLDLVRAYHQILVAADDVAKTAVITPFGSFEFLCMPFDLRNAAQTFQRFIDDVRRVSDFVHSHINHLMVASASKEEHQNHLRLLSQRFAAYNVNGIVDQHGIRPLTDRAQAICDFPRPTTLAAVRRFNGMVNYNRRFIPHCAQLMQPLTDLLRGRSNGNVQLSEAAVDSFDRTKDALADAVILHHSTRLLPAEARYSTFVRELLAIYSALRHFRYALDGRQFVIFTDHKSLVYAFHNRSERHSPRGVRHLDFISQFSTDVRHVSGSDNVVGDALSRVSALVGHDIIASRTLENKTAKCLLPNISKTAHVFVRVVGSRRPLERPYGGPFKVLQRKDRFYVLERQGTRDTVSIDHLKPAYFERTEETSNAPLYPAARHATASEQPCPSASLSNTTSPTTPTPTVTLLGHRVHWPKRLEKDSLASGRVQRVAIKMVTGLRHLSNESRLEILDIYPLEFRRLRDDSILTHLLFSTGHVQ</sequence>
<dbReference type="InterPro" id="IPR000477">
    <property type="entry name" value="RT_dom"/>
</dbReference>
<protein>
    <recommendedName>
        <fullName evidence="1">RNA-directed DNA polymerase</fullName>
        <ecNumber evidence="1">2.7.7.49</ecNumber>
    </recommendedName>
</protein>
<dbReference type="Pfam" id="PF23055">
    <property type="entry name" value="DUF7041"/>
    <property type="match status" value="1"/>
</dbReference>
<dbReference type="PANTHER" id="PTHR37984:SF5">
    <property type="entry name" value="PROTEIN NYNRIN-LIKE"/>
    <property type="match status" value="1"/>
</dbReference>
<dbReference type="EC" id="2.7.7.49" evidence="1"/>
<keyword evidence="4" id="KW-0540">Nuclease</keyword>
<dbReference type="PROSITE" id="PS50175">
    <property type="entry name" value="ASP_PROT_RETROV"/>
    <property type="match status" value="1"/>
</dbReference>
<dbReference type="Pfam" id="PF17917">
    <property type="entry name" value="RT_RNaseH"/>
    <property type="match status" value="1"/>
</dbReference>
<evidence type="ECO:0000259" key="9">
    <source>
        <dbReference type="PROSITE" id="PS50175"/>
    </source>
</evidence>
<dbReference type="GO" id="GO:0003964">
    <property type="term" value="F:RNA-directed DNA polymerase activity"/>
    <property type="evidence" value="ECO:0007669"/>
    <property type="project" value="UniProtKB-KW"/>
</dbReference>
<dbReference type="GO" id="GO:0006508">
    <property type="term" value="P:proteolysis"/>
    <property type="evidence" value="ECO:0007669"/>
    <property type="project" value="InterPro"/>
</dbReference>
<dbReference type="InterPro" id="IPR043502">
    <property type="entry name" value="DNA/RNA_pol_sf"/>
</dbReference>
<keyword evidence="2" id="KW-0808">Transferase</keyword>
<organism evidence="10 11">
    <name type="scientific">Paragonimus westermani</name>
    <dbReference type="NCBI Taxonomy" id="34504"/>
    <lineage>
        <taxon>Eukaryota</taxon>
        <taxon>Metazoa</taxon>
        <taxon>Spiralia</taxon>
        <taxon>Lophotrochozoa</taxon>
        <taxon>Platyhelminthes</taxon>
        <taxon>Trematoda</taxon>
        <taxon>Digenea</taxon>
        <taxon>Plagiorchiida</taxon>
        <taxon>Troglotremata</taxon>
        <taxon>Troglotrematidae</taxon>
        <taxon>Paragonimus</taxon>
    </lineage>
</organism>
<keyword evidence="11" id="KW-1185">Reference proteome</keyword>
<dbReference type="CDD" id="cd09274">
    <property type="entry name" value="RNase_HI_RT_Ty3"/>
    <property type="match status" value="1"/>
</dbReference>
<dbReference type="AlphaFoldDB" id="A0A5J4NV94"/>
<evidence type="ECO:0000313" key="10">
    <source>
        <dbReference type="EMBL" id="KAA3679483.1"/>
    </source>
</evidence>
<feature type="region of interest" description="Disordered" evidence="8">
    <location>
        <begin position="827"/>
        <end position="849"/>
    </location>
</feature>
<keyword evidence="5" id="KW-0255">Endonuclease</keyword>
<dbReference type="InterPro" id="IPR021109">
    <property type="entry name" value="Peptidase_aspartic_dom_sf"/>
</dbReference>
<dbReference type="InterPro" id="IPR001995">
    <property type="entry name" value="Peptidase_A2_cat"/>
</dbReference>
<evidence type="ECO:0000256" key="6">
    <source>
        <dbReference type="ARBA" id="ARBA00022801"/>
    </source>
</evidence>
<feature type="compositionally biased region" description="Low complexity" evidence="8">
    <location>
        <begin position="835"/>
        <end position="849"/>
    </location>
</feature>
<keyword evidence="3" id="KW-0548">Nucleotidyltransferase</keyword>
<evidence type="ECO:0000256" key="1">
    <source>
        <dbReference type="ARBA" id="ARBA00012493"/>
    </source>
</evidence>
<name>A0A5J4NV94_9TREM</name>
<keyword evidence="7" id="KW-0695">RNA-directed DNA polymerase</keyword>
<dbReference type="EMBL" id="QNGE01000724">
    <property type="protein sequence ID" value="KAA3679483.1"/>
    <property type="molecule type" value="Genomic_DNA"/>
</dbReference>
<evidence type="ECO:0000256" key="3">
    <source>
        <dbReference type="ARBA" id="ARBA00022695"/>
    </source>
</evidence>
<keyword evidence="6" id="KW-0378">Hydrolase</keyword>
<accession>A0A5J4NV94</accession>
<evidence type="ECO:0000256" key="4">
    <source>
        <dbReference type="ARBA" id="ARBA00022722"/>
    </source>
</evidence>
<comment type="caution">
    <text evidence="10">The sequence shown here is derived from an EMBL/GenBank/DDBJ whole genome shotgun (WGS) entry which is preliminary data.</text>
</comment>
<reference evidence="10 11" key="1">
    <citation type="journal article" date="2019" name="Gigascience">
        <title>Whole-genome sequence of the oriental lung fluke Paragonimus westermani.</title>
        <authorList>
            <person name="Oey H."/>
            <person name="Zakrzewski M."/>
            <person name="Narain K."/>
            <person name="Devi K.R."/>
            <person name="Agatsuma T."/>
            <person name="Nawaratna S."/>
            <person name="Gobert G.N."/>
            <person name="Jones M.K."/>
            <person name="Ragan M.A."/>
            <person name="McManus D.P."/>
            <person name="Krause L."/>
        </authorList>
    </citation>
    <scope>NUCLEOTIDE SEQUENCE [LARGE SCALE GENOMIC DNA]</scope>
    <source>
        <strain evidence="10 11">IND2009</strain>
    </source>
</reference>
<proteinExistence type="predicted"/>
<dbReference type="Gene3D" id="2.40.70.10">
    <property type="entry name" value="Acid Proteases"/>
    <property type="match status" value="1"/>
</dbReference>
<dbReference type="Proteomes" id="UP000324629">
    <property type="component" value="Unassembled WGS sequence"/>
</dbReference>
<dbReference type="InterPro" id="IPR043128">
    <property type="entry name" value="Rev_trsase/Diguanyl_cyclase"/>
</dbReference>
<gene>
    <name evidence="10" type="ORF">DEA37_0012673</name>
</gene>
<dbReference type="FunFam" id="2.40.70.10:FF:000130">
    <property type="entry name" value="Retrovirus-related Pol polyprotein from transposon opus-like Protein"/>
    <property type="match status" value="1"/>
</dbReference>
<dbReference type="SUPFAM" id="SSF56672">
    <property type="entry name" value="DNA/RNA polymerases"/>
    <property type="match status" value="1"/>
</dbReference>
<dbReference type="SUPFAM" id="SSF50630">
    <property type="entry name" value="Acid proteases"/>
    <property type="match status" value="1"/>
</dbReference>
<feature type="domain" description="Peptidase A2" evidence="9">
    <location>
        <begin position="211"/>
        <end position="225"/>
    </location>
</feature>
<evidence type="ECO:0000256" key="8">
    <source>
        <dbReference type="SAM" id="MobiDB-lite"/>
    </source>
</evidence>
<evidence type="ECO:0000313" key="11">
    <source>
        <dbReference type="Proteomes" id="UP000324629"/>
    </source>
</evidence>
<evidence type="ECO:0000256" key="5">
    <source>
        <dbReference type="ARBA" id="ARBA00022759"/>
    </source>
</evidence>
<dbReference type="InterPro" id="IPR041373">
    <property type="entry name" value="RT_RNaseH"/>
</dbReference>
<dbReference type="Gene3D" id="3.30.70.270">
    <property type="match status" value="2"/>
</dbReference>
<evidence type="ECO:0000256" key="7">
    <source>
        <dbReference type="ARBA" id="ARBA00022918"/>
    </source>
</evidence>
<dbReference type="InterPro" id="IPR050951">
    <property type="entry name" value="Retrovirus_Pol_polyprotein"/>
</dbReference>
<dbReference type="GO" id="GO:0004190">
    <property type="term" value="F:aspartic-type endopeptidase activity"/>
    <property type="evidence" value="ECO:0007669"/>
    <property type="project" value="InterPro"/>
</dbReference>
<dbReference type="Pfam" id="PF00078">
    <property type="entry name" value="RVT_1"/>
    <property type="match status" value="1"/>
</dbReference>
<dbReference type="CDD" id="cd01647">
    <property type="entry name" value="RT_LTR"/>
    <property type="match status" value="1"/>
</dbReference>
<dbReference type="GO" id="GO:0004519">
    <property type="term" value="F:endonuclease activity"/>
    <property type="evidence" value="ECO:0007669"/>
    <property type="project" value="UniProtKB-KW"/>
</dbReference>
<dbReference type="Gene3D" id="3.10.10.10">
    <property type="entry name" value="HIV Type 1 Reverse Transcriptase, subunit A, domain 1"/>
    <property type="match status" value="1"/>
</dbReference>
<dbReference type="PANTHER" id="PTHR37984">
    <property type="entry name" value="PROTEIN CBG26694"/>
    <property type="match status" value="1"/>
</dbReference>
<dbReference type="InterPro" id="IPR055469">
    <property type="entry name" value="DUF7041"/>
</dbReference>
<evidence type="ECO:0000256" key="2">
    <source>
        <dbReference type="ARBA" id="ARBA00022679"/>
    </source>
</evidence>